<accession>A0A9W9C5F0</accession>
<dbReference type="SUPFAM" id="SSF55347">
    <property type="entry name" value="Glyceraldehyde-3-phosphate dehydrogenase-like, C-terminal domain"/>
    <property type="match status" value="1"/>
</dbReference>
<dbReference type="Proteomes" id="UP001140513">
    <property type="component" value="Unassembled WGS sequence"/>
</dbReference>
<sequence length="605" mass="65265">MASIAKTIVLITGANSGIGFELAAQLLQKGTYHVLVGSRSTQKGTAALKDLQSRDYPGTAELLPLDVTDDSTISEAASTVEKTHGKLDILVNNAAVALPPGTDREQLRLAFDTNATGPWVLTKTLLPLLQKSSGARIINISSGIGSIGRKLDTTSPFHKMSGVQYRASKTALNMISACQYVEYGDLGIKVSLYDPGFTVSNLSENNRAEKGARSAEKTVESLMEVVEGKRDAEAPAFLHNTGRAGAISAAFIKDITLQRDDARATHIISAVGTSSLEKGKAFVRDNIPSVPTPHIYASYNEVYQDASVEAVYIGTPHSLHKKNCLDAIAAGKHILCEKAFTINAREAEEVLAAASAKGVYVLEAMWTRFHPLVQDLRKALFTDKLIGDVRRTFCDFGQDHKLGSLGPESRLKNLNLGAGSLLTIGIYSLTWGLLTLDEHIGAKASRPEILADQNLVDGVDVATAIILRYPANGRQGILTSTSEFKNGYDFCRIEGTEGYVLLRGPYASSPSEFSVWRNQSAGSGAHTRGQQSGSVLEKKYVNFGLGLYREADAVALDIAAGRRENDIMPHEETMRVMRMMDEIRRQGGATFPQDGDAQTVNSSVD</sequence>
<comment type="similarity">
    <text evidence="1">Belongs to the Gfo/Idh/MocA family.</text>
</comment>
<dbReference type="InterPro" id="IPR036291">
    <property type="entry name" value="NAD(P)-bd_dom_sf"/>
</dbReference>
<comment type="caution">
    <text evidence="7">The sequence shown here is derived from an EMBL/GenBank/DDBJ whole genome shotgun (WGS) entry which is preliminary data.</text>
</comment>
<protein>
    <recommendedName>
        <fullName evidence="3">D-xylose 1-dehydrogenase (NADP(+), D-xylono-1,5-lactone-forming)</fullName>
        <ecNumber evidence="3">1.1.1.179</ecNumber>
    </recommendedName>
    <alternativeName>
        <fullName evidence="4">D-xylose-NADP dehydrogenase</fullName>
    </alternativeName>
</protein>
<dbReference type="GO" id="GO:0047837">
    <property type="term" value="F:D-xylose 1-dehydrogenase (NADP+) activity"/>
    <property type="evidence" value="ECO:0007669"/>
    <property type="project" value="UniProtKB-EC"/>
</dbReference>
<dbReference type="SUPFAM" id="SSF51735">
    <property type="entry name" value="NAD(P)-binding Rossmann-fold domains"/>
    <property type="match status" value="2"/>
</dbReference>
<evidence type="ECO:0000313" key="8">
    <source>
        <dbReference type="Proteomes" id="UP001140513"/>
    </source>
</evidence>
<keyword evidence="8" id="KW-1185">Reference proteome</keyword>
<dbReference type="Gene3D" id="3.40.50.720">
    <property type="entry name" value="NAD(P)-binding Rossmann-like Domain"/>
    <property type="match status" value="2"/>
</dbReference>
<keyword evidence="2" id="KW-0560">Oxidoreductase</keyword>
<evidence type="ECO:0000256" key="1">
    <source>
        <dbReference type="ARBA" id="ARBA00010928"/>
    </source>
</evidence>
<dbReference type="InterPro" id="IPR002347">
    <property type="entry name" value="SDR_fam"/>
</dbReference>
<dbReference type="Pfam" id="PF01408">
    <property type="entry name" value="GFO_IDH_MocA"/>
    <property type="match status" value="1"/>
</dbReference>
<dbReference type="PANTHER" id="PTHR22604:SF105">
    <property type="entry name" value="TRANS-1,2-DIHYDROBENZENE-1,2-DIOL DEHYDROGENASE"/>
    <property type="match status" value="1"/>
</dbReference>
<evidence type="ECO:0000256" key="3">
    <source>
        <dbReference type="ARBA" id="ARBA00038984"/>
    </source>
</evidence>
<dbReference type="PANTHER" id="PTHR22604">
    <property type="entry name" value="OXIDOREDUCTASES"/>
    <property type="match status" value="1"/>
</dbReference>
<dbReference type="PRINTS" id="PR00081">
    <property type="entry name" value="GDHRDH"/>
</dbReference>
<dbReference type="OrthoDB" id="2129491at2759"/>
<name>A0A9W9C5F0_9PLEO</name>
<proteinExistence type="inferred from homology"/>
<dbReference type="InterPro" id="IPR050984">
    <property type="entry name" value="Gfo/Idh/MocA_domain"/>
</dbReference>
<dbReference type="InterPro" id="IPR000683">
    <property type="entry name" value="Gfo/Idh/MocA-like_OxRdtase_N"/>
</dbReference>
<dbReference type="RefSeq" id="XP_056066215.1">
    <property type="nucleotide sequence ID" value="XM_056219088.1"/>
</dbReference>
<evidence type="ECO:0000256" key="2">
    <source>
        <dbReference type="ARBA" id="ARBA00023002"/>
    </source>
</evidence>
<dbReference type="Gene3D" id="3.30.360.10">
    <property type="entry name" value="Dihydrodipicolinate Reductase, domain 2"/>
    <property type="match status" value="1"/>
</dbReference>
<comment type="catalytic activity">
    <reaction evidence="5">
        <text>D-xylose + NADP(+) = D-xylono-1,5-lactone + NADPH + H(+)</text>
        <dbReference type="Rhea" id="RHEA:22000"/>
        <dbReference type="ChEBI" id="CHEBI:15378"/>
        <dbReference type="ChEBI" id="CHEBI:15867"/>
        <dbReference type="ChEBI" id="CHEBI:53455"/>
        <dbReference type="ChEBI" id="CHEBI:57783"/>
        <dbReference type="ChEBI" id="CHEBI:58349"/>
        <dbReference type="EC" id="1.1.1.179"/>
    </reaction>
</comment>
<dbReference type="EC" id="1.1.1.179" evidence="3"/>
<evidence type="ECO:0000259" key="6">
    <source>
        <dbReference type="Pfam" id="PF01408"/>
    </source>
</evidence>
<dbReference type="Pfam" id="PF00106">
    <property type="entry name" value="adh_short"/>
    <property type="match status" value="1"/>
</dbReference>
<dbReference type="GeneID" id="80913874"/>
<feature type="domain" description="Gfo/Idh/MocA-like oxidoreductase N-terminal" evidence="6">
    <location>
        <begin position="245"/>
        <end position="361"/>
    </location>
</feature>
<evidence type="ECO:0000256" key="4">
    <source>
        <dbReference type="ARBA" id="ARBA00042988"/>
    </source>
</evidence>
<evidence type="ECO:0000313" key="7">
    <source>
        <dbReference type="EMBL" id="KAJ4346415.1"/>
    </source>
</evidence>
<dbReference type="AlphaFoldDB" id="A0A9W9C5F0"/>
<organism evidence="7 8">
    <name type="scientific">Didymosphaeria variabile</name>
    <dbReference type="NCBI Taxonomy" id="1932322"/>
    <lineage>
        <taxon>Eukaryota</taxon>
        <taxon>Fungi</taxon>
        <taxon>Dikarya</taxon>
        <taxon>Ascomycota</taxon>
        <taxon>Pezizomycotina</taxon>
        <taxon>Dothideomycetes</taxon>
        <taxon>Pleosporomycetidae</taxon>
        <taxon>Pleosporales</taxon>
        <taxon>Massarineae</taxon>
        <taxon>Didymosphaeriaceae</taxon>
        <taxon>Didymosphaeria</taxon>
    </lineage>
</organism>
<dbReference type="EMBL" id="JAPEUX010000008">
    <property type="protein sequence ID" value="KAJ4346415.1"/>
    <property type="molecule type" value="Genomic_DNA"/>
</dbReference>
<evidence type="ECO:0000256" key="5">
    <source>
        <dbReference type="ARBA" id="ARBA00049233"/>
    </source>
</evidence>
<reference evidence="7" key="1">
    <citation type="submission" date="2022-10" db="EMBL/GenBank/DDBJ databases">
        <title>Tapping the CABI collections for fungal endophytes: first genome assemblies for Collariella, Neodidymelliopsis, Ascochyta clinopodiicola, Didymella pomorum, Didymosphaeria variabile, Neocosmospora piperis and Neocucurbitaria cava.</title>
        <authorList>
            <person name="Hill R."/>
        </authorList>
    </citation>
    <scope>NUCLEOTIDE SEQUENCE</scope>
    <source>
        <strain evidence="7">IMI 356815</strain>
    </source>
</reference>
<dbReference type="GO" id="GO:0000166">
    <property type="term" value="F:nucleotide binding"/>
    <property type="evidence" value="ECO:0007669"/>
    <property type="project" value="InterPro"/>
</dbReference>
<gene>
    <name evidence="7" type="ORF">N0V89_010344</name>
</gene>